<dbReference type="Proteomes" id="UP000295484">
    <property type="component" value="Unassembled WGS sequence"/>
</dbReference>
<accession>A0A4R8F334</accession>
<protein>
    <recommendedName>
        <fullName evidence="4">D12 class N6 adenine-specific DNA methyltransferase</fullName>
    </recommendedName>
</protein>
<evidence type="ECO:0000313" key="2">
    <source>
        <dbReference type="EMBL" id="TDX19714.1"/>
    </source>
</evidence>
<sequence>MRFQITSRREFERLRACDPATLTDLEHAARFLYLQRLAFGGRPSDVFGVQPGCGSRFSLAKVGPLFDSAHSRLDGVVFENLPWQEVLARYDGPQALFYLDPPYWGGEDDYGKGLFDRASTPSRLDFGSLGGELPFGTVPERRPSFQSGPSANRRAV</sequence>
<organism evidence="2 3">
    <name type="scientific">Rhodovulum visakhapatnamense</name>
    <dbReference type="NCBI Taxonomy" id="364297"/>
    <lineage>
        <taxon>Bacteria</taxon>
        <taxon>Pseudomonadati</taxon>
        <taxon>Pseudomonadota</taxon>
        <taxon>Alphaproteobacteria</taxon>
        <taxon>Rhodobacterales</taxon>
        <taxon>Paracoccaceae</taxon>
        <taxon>Rhodovulum</taxon>
    </lineage>
</organism>
<dbReference type="Gene3D" id="3.40.50.150">
    <property type="entry name" value="Vaccinia Virus protein VP39"/>
    <property type="match status" value="1"/>
</dbReference>
<dbReference type="EMBL" id="SOEB01000056">
    <property type="protein sequence ID" value="TDX19714.1"/>
    <property type="molecule type" value="Genomic_DNA"/>
</dbReference>
<dbReference type="RefSeq" id="WP_425057279.1">
    <property type="nucleotide sequence ID" value="NZ_SOEB01000056.1"/>
</dbReference>
<gene>
    <name evidence="2" type="ORF">EV657_1563</name>
</gene>
<evidence type="ECO:0000313" key="3">
    <source>
        <dbReference type="Proteomes" id="UP000295484"/>
    </source>
</evidence>
<dbReference type="InterPro" id="IPR029063">
    <property type="entry name" value="SAM-dependent_MTases_sf"/>
</dbReference>
<comment type="caution">
    <text evidence="2">The sequence shown here is derived from an EMBL/GenBank/DDBJ whole genome shotgun (WGS) entry which is preliminary data.</text>
</comment>
<dbReference type="AlphaFoldDB" id="A0A4R8F334"/>
<name>A0A4R8F334_9RHOB</name>
<feature type="region of interest" description="Disordered" evidence="1">
    <location>
        <begin position="134"/>
        <end position="156"/>
    </location>
</feature>
<evidence type="ECO:0008006" key="4">
    <source>
        <dbReference type="Google" id="ProtNLM"/>
    </source>
</evidence>
<evidence type="ECO:0000256" key="1">
    <source>
        <dbReference type="SAM" id="MobiDB-lite"/>
    </source>
</evidence>
<dbReference type="SUPFAM" id="SSF53335">
    <property type="entry name" value="S-adenosyl-L-methionine-dependent methyltransferases"/>
    <property type="match status" value="1"/>
</dbReference>
<proteinExistence type="predicted"/>
<reference evidence="2 3" key="1">
    <citation type="submission" date="2019-03" db="EMBL/GenBank/DDBJ databases">
        <title>Genomic Encyclopedia of Type Strains, Phase IV (KMG-IV): sequencing the most valuable type-strain genomes for metagenomic binning, comparative biology and taxonomic classification.</title>
        <authorList>
            <person name="Goeker M."/>
        </authorList>
    </citation>
    <scope>NUCLEOTIDE SEQUENCE [LARGE SCALE GENOMIC DNA]</scope>
    <source>
        <strain evidence="2 3">JA181</strain>
    </source>
</reference>